<evidence type="ECO:0000313" key="2">
    <source>
        <dbReference type="Proteomes" id="UP000318349"/>
    </source>
</evidence>
<gene>
    <name evidence="1" type="ORF">FHP89_17895</name>
</gene>
<reference evidence="1 2" key="1">
    <citation type="submission" date="2019-07" db="EMBL/GenBank/DDBJ databases">
        <title>The pathways for chlorine oxyanion respiration interact through the shared metabolite chlorate.</title>
        <authorList>
            <person name="Barnum T.P."/>
            <person name="Cheng Y."/>
            <person name="Hill K.A."/>
            <person name="Lucas L.N."/>
            <person name="Carlson H.K."/>
            <person name="Coates J.D."/>
        </authorList>
    </citation>
    <scope>NUCLEOTIDE SEQUENCE [LARGE SCALE GENOMIC DNA]</scope>
    <source>
        <strain evidence="1 2">SFB-1</strain>
    </source>
</reference>
<dbReference type="InterPro" id="IPR012349">
    <property type="entry name" value="Split_barrel_FMN-bd"/>
</dbReference>
<proteinExistence type="predicted"/>
<organism evidence="1 2">
    <name type="scientific">Denitromonas halophila</name>
    <dbReference type="NCBI Taxonomy" id="1629404"/>
    <lineage>
        <taxon>Bacteria</taxon>
        <taxon>Pseudomonadati</taxon>
        <taxon>Pseudomonadota</taxon>
        <taxon>Betaproteobacteria</taxon>
        <taxon>Rhodocyclales</taxon>
        <taxon>Zoogloeaceae</taxon>
        <taxon>Denitromonas</taxon>
    </lineage>
</organism>
<dbReference type="PANTHER" id="PTHR42815:SF2">
    <property type="entry name" value="FAD-BINDING, PUTATIVE (AFU_ORTHOLOGUE AFUA_6G07600)-RELATED"/>
    <property type="match status" value="1"/>
</dbReference>
<sequence>MSAFHAGERAIQQRAGFGDAVLSVGERFIRGALPEQHQAFFAQLPFVLLGVLDAQGVPRAGLLTGAPGFMSAVDDAHLEWQGDGLVGEGLAGCFAPGAQLGLLGIEAHTRRRNRANGVIVGAGDGRVRMRVTQSFGNCPKYIHPRRADLSPLTGTPRVMQGWDEAARRIVAAADTFYIATAHPEAANQAAPAHGVDVSHRGGEAGFVEVIGNTLSVLDYPGNRFFNTLGNLELNPQAGLLFIDYTSQSLLQLAVRAQIDWLPAPDEAPTRPGRMLRFEVVSAERTEGGLPLVWTD</sequence>
<dbReference type="AlphaFoldDB" id="A0A557S655"/>
<comment type="caution">
    <text evidence="1">The sequence shown here is derived from an EMBL/GenBank/DDBJ whole genome shotgun (WGS) entry which is preliminary data.</text>
</comment>
<dbReference type="Gene3D" id="2.30.110.10">
    <property type="entry name" value="Electron Transport, Fmn-binding Protein, Chain A"/>
    <property type="match status" value="1"/>
</dbReference>
<protein>
    <submittedName>
        <fullName evidence="1">Flavin-nucleotide-binding protein</fullName>
    </submittedName>
</protein>
<evidence type="ECO:0000313" key="1">
    <source>
        <dbReference type="EMBL" id="TVO72868.1"/>
    </source>
</evidence>
<accession>A0A557S655</accession>
<dbReference type="EMBL" id="VMNI01000020">
    <property type="protein sequence ID" value="TVO72868.1"/>
    <property type="molecule type" value="Genomic_DNA"/>
</dbReference>
<name>A0A557S655_9RHOO</name>
<dbReference type="Proteomes" id="UP000318349">
    <property type="component" value="Unassembled WGS sequence"/>
</dbReference>
<dbReference type="PANTHER" id="PTHR42815">
    <property type="entry name" value="FAD-BINDING, PUTATIVE (AFU_ORTHOLOGUE AFUA_6G07600)-RELATED"/>
    <property type="match status" value="1"/>
</dbReference>